<accession>A0ABD6SG48</accession>
<dbReference type="InterPro" id="IPR001279">
    <property type="entry name" value="Metallo-B-lactamas"/>
</dbReference>
<dbReference type="AlphaFoldDB" id="A0ABD6SG48"/>
<gene>
    <name evidence="2" type="ORF">CN461_23525</name>
</gene>
<feature type="domain" description="Metallo-beta-lactamase" evidence="1">
    <location>
        <begin position="1"/>
        <end position="163"/>
    </location>
</feature>
<dbReference type="Pfam" id="PF00753">
    <property type="entry name" value="Lactamase_B"/>
    <property type="match status" value="1"/>
</dbReference>
<comment type="caution">
    <text evidence="2">The sequence shown here is derived from an EMBL/GenBank/DDBJ whole genome shotgun (WGS) entry which is preliminary data.</text>
</comment>
<dbReference type="SUPFAM" id="SSF56281">
    <property type="entry name" value="Metallo-hydrolase/oxidoreductase"/>
    <property type="match status" value="1"/>
</dbReference>
<dbReference type="PANTHER" id="PTHR42951">
    <property type="entry name" value="METALLO-BETA-LACTAMASE DOMAIN-CONTAINING"/>
    <property type="match status" value="1"/>
</dbReference>
<dbReference type="CDD" id="cd07726">
    <property type="entry name" value="ST1585-like_MBL-fold"/>
    <property type="match status" value="1"/>
</dbReference>
<sequence>MIVTHIHIDHAGAAGLLMKCCPNAKLFVHPIGTAFLHKPHGLEQSLKKGFGNDIFNNQFAPLIPINQARIHSVNDKEKLKISKGRELQFIYTPGHADHHISIHDLATNGIFAGDAIGAYFHFPEIHIDLYLPITSPPQFDFEKMIESKKRIENLKPSKIYFGHYGASAEVNEVYCQFDNWLHRFIAISKEIWRERNNDKKINNIISEKINKEIKDYLTEKGMPLNHPFFVKLKPDIDFCASGIIRYLKNLNGNP</sequence>
<evidence type="ECO:0000313" key="2">
    <source>
        <dbReference type="EMBL" id="PEX45793.1"/>
    </source>
</evidence>
<protein>
    <submittedName>
        <fullName evidence="2">MBL fold metallo-hydrolase</fullName>
    </submittedName>
</protein>
<dbReference type="Gene3D" id="3.60.15.10">
    <property type="entry name" value="Ribonuclease Z/Hydroxyacylglutathione hydrolase-like"/>
    <property type="match status" value="1"/>
</dbReference>
<dbReference type="InterPro" id="IPR037482">
    <property type="entry name" value="ST1585_MBL-fold"/>
</dbReference>
<evidence type="ECO:0000313" key="3">
    <source>
        <dbReference type="Proteomes" id="UP000220502"/>
    </source>
</evidence>
<dbReference type="EMBL" id="NTXF01000037">
    <property type="protein sequence ID" value="PEX45793.1"/>
    <property type="molecule type" value="Genomic_DNA"/>
</dbReference>
<reference evidence="2 3" key="1">
    <citation type="submission" date="2017-09" db="EMBL/GenBank/DDBJ databases">
        <title>Large-scale bioinformatics analysis of Bacillus genomes uncovers conserved roles of natural products in bacterial physiology.</title>
        <authorList>
            <consortium name="Agbiome Team Llc"/>
            <person name="Bleich R.M."/>
            <person name="Kirk G.J."/>
            <person name="Santa Maria K.C."/>
            <person name="Allen S.E."/>
            <person name="Farag S."/>
            <person name="Shank E.A."/>
            <person name="Bowers A."/>
        </authorList>
    </citation>
    <scope>NUCLEOTIDE SEQUENCE [LARGE SCALE GENOMIC DNA]</scope>
    <source>
        <strain evidence="2 3">AFS007900</strain>
    </source>
</reference>
<proteinExistence type="predicted"/>
<evidence type="ECO:0000259" key="1">
    <source>
        <dbReference type="SMART" id="SM00849"/>
    </source>
</evidence>
<dbReference type="PANTHER" id="PTHR42951:SF22">
    <property type="entry name" value="METALLO BETA-LACTAMASE SUPERFAMILY LIPOPROTEIN"/>
    <property type="match status" value="1"/>
</dbReference>
<organism evidence="2 3">
    <name type="scientific">Bacillus thuringiensis</name>
    <dbReference type="NCBI Taxonomy" id="1428"/>
    <lineage>
        <taxon>Bacteria</taxon>
        <taxon>Bacillati</taxon>
        <taxon>Bacillota</taxon>
        <taxon>Bacilli</taxon>
        <taxon>Bacillales</taxon>
        <taxon>Bacillaceae</taxon>
        <taxon>Bacillus</taxon>
        <taxon>Bacillus cereus group</taxon>
    </lineage>
</organism>
<dbReference type="Proteomes" id="UP000220502">
    <property type="component" value="Unassembled WGS sequence"/>
</dbReference>
<dbReference type="InterPro" id="IPR036866">
    <property type="entry name" value="RibonucZ/Hydroxyglut_hydro"/>
</dbReference>
<dbReference type="SMART" id="SM00849">
    <property type="entry name" value="Lactamase_B"/>
    <property type="match status" value="1"/>
</dbReference>
<name>A0ABD6SG48_BACTU</name>
<dbReference type="InterPro" id="IPR050855">
    <property type="entry name" value="NDM-1-like"/>
</dbReference>